<reference evidence="11" key="4">
    <citation type="journal article" date="2015" name="G3 (Bethesda)">
        <title>Genome sequences of three phytopathogenic species of the Magnaporthaceae family of fungi.</title>
        <authorList>
            <person name="Okagaki L.H."/>
            <person name="Nunes C.C."/>
            <person name="Sailsbery J."/>
            <person name="Clay B."/>
            <person name="Brown D."/>
            <person name="John T."/>
            <person name="Oh Y."/>
            <person name="Young N."/>
            <person name="Fitzgerald M."/>
            <person name="Haas B.J."/>
            <person name="Zeng Q."/>
            <person name="Young S."/>
            <person name="Adiconis X."/>
            <person name="Fan L."/>
            <person name="Levin J.Z."/>
            <person name="Mitchell T.K."/>
            <person name="Okubara P.A."/>
            <person name="Farman M.L."/>
            <person name="Kohn L.M."/>
            <person name="Birren B."/>
            <person name="Ma L.-J."/>
            <person name="Dean R.A."/>
        </authorList>
    </citation>
    <scope>NUCLEOTIDE SEQUENCE</scope>
    <source>
        <strain evidence="11">R3-111a-1</strain>
    </source>
</reference>
<reference evidence="11" key="5">
    <citation type="submission" date="2018-04" db="UniProtKB">
        <authorList>
            <consortium name="EnsemblFungi"/>
        </authorList>
    </citation>
    <scope>IDENTIFICATION</scope>
    <source>
        <strain evidence="11">R3-111a-1</strain>
    </source>
</reference>
<comment type="subcellular location">
    <subcellularLocation>
        <location evidence="1 7">Nucleus</location>
    </subcellularLocation>
</comment>
<gene>
    <name evidence="11" type="primary">20341326</name>
    <name evidence="10" type="ORF">GGTG_00868</name>
</gene>
<accession>J3NHY2</accession>
<reference evidence="12" key="1">
    <citation type="submission" date="2010-07" db="EMBL/GenBank/DDBJ databases">
        <title>The genome sequence of Gaeumannomyces graminis var. tritici strain R3-111a-1.</title>
        <authorList>
            <consortium name="The Broad Institute Genome Sequencing Platform"/>
            <person name="Ma L.-J."/>
            <person name="Dead R."/>
            <person name="Young S."/>
            <person name="Zeng Q."/>
            <person name="Koehrsen M."/>
            <person name="Alvarado L."/>
            <person name="Berlin A."/>
            <person name="Chapman S.B."/>
            <person name="Chen Z."/>
            <person name="Freedman E."/>
            <person name="Gellesch M."/>
            <person name="Goldberg J."/>
            <person name="Griggs A."/>
            <person name="Gujja S."/>
            <person name="Heilman E.R."/>
            <person name="Heiman D."/>
            <person name="Hepburn T."/>
            <person name="Howarth C."/>
            <person name="Jen D."/>
            <person name="Larson L."/>
            <person name="Mehta T."/>
            <person name="Neiman D."/>
            <person name="Pearson M."/>
            <person name="Roberts A."/>
            <person name="Saif S."/>
            <person name="Shea T."/>
            <person name="Shenoy N."/>
            <person name="Sisk P."/>
            <person name="Stolte C."/>
            <person name="Sykes S."/>
            <person name="Walk T."/>
            <person name="White J."/>
            <person name="Yandava C."/>
            <person name="Haas B."/>
            <person name="Nusbaum C."/>
            <person name="Birren B."/>
        </authorList>
    </citation>
    <scope>NUCLEOTIDE SEQUENCE [LARGE SCALE GENOMIC DNA]</scope>
    <source>
        <strain evidence="12">R3-111a-1</strain>
    </source>
</reference>
<dbReference type="STRING" id="644352.J3NHY2"/>
<protein>
    <recommendedName>
        <fullName evidence="7">Transcription initiation factor IIE subunit beta</fullName>
    </recommendedName>
</protein>
<dbReference type="Pfam" id="PF02186">
    <property type="entry name" value="TFIIE_beta"/>
    <property type="match status" value="1"/>
</dbReference>
<keyword evidence="3 7" id="KW-0238">DNA-binding</keyword>
<dbReference type="RefSeq" id="XP_009216884.1">
    <property type="nucleotide sequence ID" value="XM_009218620.1"/>
</dbReference>
<evidence type="ECO:0000256" key="6">
    <source>
        <dbReference type="ARBA" id="ARBA00025581"/>
    </source>
</evidence>
<comment type="function">
    <text evidence="6 7">Recruits TFIIH to the initiation complex and stimulates the RNA polymerase II C-terminal domain kinase and DNA-dependent ATPase activities of TFIIH. Both TFIIH and TFIIE are required for promoter clearance by RNA polymerase.</text>
</comment>
<dbReference type="FunCoup" id="J3NHY2">
    <property type="interactions" value="473"/>
</dbReference>
<dbReference type="VEuPathDB" id="FungiDB:GGTG_00868"/>
<dbReference type="PROSITE" id="PS51351">
    <property type="entry name" value="TFIIE_BETA_C"/>
    <property type="match status" value="1"/>
</dbReference>
<proteinExistence type="inferred from homology"/>
<keyword evidence="12" id="KW-1185">Reference proteome</keyword>
<reference evidence="10" key="3">
    <citation type="submission" date="2010-09" db="EMBL/GenBank/DDBJ databases">
        <title>Annotation of Gaeumannomyces graminis var. tritici R3-111a-1.</title>
        <authorList>
            <consortium name="The Broad Institute Genome Sequencing Platform"/>
            <person name="Ma L.-J."/>
            <person name="Dead R."/>
            <person name="Young S.K."/>
            <person name="Zeng Q."/>
            <person name="Gargeya S."/>
            <person name="Fitzgerald M."/>
            <person name="Haas B."/>
            <person name="Abouelleil A."/>
            <person name="Alvarado L."/>
            <person name="Arachchi H.M."/>
            <person name="Berlin A."/>
            <person name="Brown A."/>
            <person name="Chapman S.B."/>
            <person name="Chen Z."/>
            <person name="Dunbar C."/>
            <person name="Freedman E."/>
            <person name="Gearin G."/>
            <person name="Gellesch M."/>
            <person name="Goldberg J."/>
            <person name="Griggs A."/>
            <person name="Gujja S."/>
            <person name="Heiman D."/>
            <person name="Howarth C."/>
            <person name="Larson L."/>
            <person name="Lui A."/>
            <person name="MacDonald P.J.P."/>
            <person name="Mehta T."/>
            <person name="Montmayeur A."/>
            <person name="Murphy C."/>
            <person name="Neiman D."/>
            <person name="Pearson M."/>
            <person name="Priest M."/>
            <person name="Roberts A."/>
            <person name="Saif S."/>
            <person name="Shea T."/>
            <person name="Shenoy N."/>
            <person name="Sisk P."/>
            <person name="Stolte C."/>
            <person name="Sykes S."/>
            <person name="Yandava C."/>
            <person name="Wortman J."/>
            <person name="Nusbaum C."/>
            <person name="Birren B."/>
        </authorList>
    </citation>
    <scope>NUCLEOTIDE SEQUENCE</scope>
    <source>
        <strain evidence="10">R3-111a-1</strain>
    </source>
</reference>
<dbReference type="Pfam" id="PF18121">
    <property type="entry name" value="TFA2_Winged_2"/>
    <property type="match status" value="1"/>
</dbReference>
<dbReference type="InterPro" id="IPR054600">
    <property type="entry name" value="TFA2_E-tether"/>
</dbReference>
<evidence type="ECO:0000256" key="1">
    <source>
        <dbReference type="ARBA" id="ARBA00004123"/>
    </source>
</evidence>
<dbReference type="InterPro" id="IPR040501">
    <property type="entry name" value="TFA2_Winged_2"/>
</dbReference>
<comment type="similarity">
    <text evidence="7">Belongs to the TFIIE beta subunit family.</text>
</comment>
<dbReference type="Proteomes" id="UP000006039">
    <property type="component" value="Unassembled WGS sequence"/>
</dbReference>
<evidence type="ECO:0000313" key="10">
    <source>
        <dbReference type="EMBL" id="EJT80875.1"/>
    </source>
</evidence>
<organism evidence="10">
    <name type="scientific">Gaeumannomyces tritici (strain R3-111a-1)</name>
    <name type="common">Wheat and barley take-all root rot fungus</name>
    <name type="synonym">Gaeumannomyces graminis var. tritici</name>
    <dbReference type="NCBI Taxonomy" id="644352"/>
    <lineage>
        <taxon>Eukaryota</taxon>
        <taxon>Fungi</taxon>
        <taxon>Dikarya</taxon>
        <taxon>Ascomycota</taxon>
        <taxon>Pezizomycotina</taxon>
        <taxon>Sordariomycetes</taxon>
        <taxon>Sordariomycetidae</taxon>
        <taxon>Magnaporthales</taxon>
        <taxon>Magnaporthaceae</taxon>
        <taxon>Gaeumannomyces</taxon>
    </lineage>
</organism>
<feature type="compositionally biased region" description="Gly residues" evidence="8">
    <location>
        <begin position="30"/>
        <end position="39"/>
    </location>
</feature>
<dbReference type="eggNOG" id="KOG3095">
    <property type="taxonomic scope" value="Eukaryota"/>
</dbReference>
<dbReference type="HOGENOM" id="CLU_056580_0_1_1"/>
<dbReference type="InterPro" id="IPR003166">
    <property type="entry name" value="TFIIE_bsu_DNA-bd"/>
</dbReference>
<dbReference type="GO" id="GO:0005673">
    <property type="term" value="C:transcription factor TFIIE complex"/>
    <property type="evidence" value="ECO:0007669"/>
    <property type="project" value="UniProtKB-UniRule"/>
</dbReference>
<keyword evidence="2 7" id="KW-0805">Transcription regulation</keyword>
<evidence type="ECO:0000256" key="7">
    <source>
        <dbReference type="PIRNR" id="PIRNR016398"/>
    </source>
</evidence>
<dbReference type="EnsemblFungi" id="EJT80875">
    <property type="protein sequence ID" value="EJT80875"/>
    <property type="gene ID" value="GGTG_00868"/>
</dbReference>
<dbReference type="AlphaFoldDB" id="J3NHY2"/>
<comment type="subunit">
    <text evidence="7">Tetramer of two alpha and two beta chains.</text>
</comment>
<dbReference type="GeneID" id="20341326"/>
<evidence type="ECO:0000256" key="5">
    <source>
        <dbReference type="ARBA" id="ARBA00023242"/>
    </source>
</evidence>
<dbReference type="InterPro" id="IPR016656">
    <property type="entry name" value="TFIIE-bsu"/>
</dbReference>
<evidence type="ECO:0000256" key="8">
    <source>
        <dbReference type="SAM" id="MobiDB-lite"/>
    </source>
</evidence>
<keyword evidence="4 7" id="KW-0804">Transcription</keyword>
<evidence type="ECO:0000259" key="9">
    <source>
        <dbReference type="PROSITE" id="PS51351"/>
    </source>
</evidence>
<dbReference type="GO" id="GO:0006367">
    <property type="term" value="P:transcription initiation at RNA polymerase II promoter"/>
    <property type="evidence" value="ECO:0007669"/>
    <property type="project" value="UniProtKB-UniRule"/>
</dbReference>
<dbReference type="EMBL" id="GL385395">
    <property type="protein sequence ID" value="EJT80875.1"/>
    <property type="molecule type" value="Genomic_DNA"/>
</dbReference>
<evidence type="ECO:0000256" key="2">
    <source>
        <dbReference type="ARBA" id="ARBA00023015"/>
    </source>
</evidence>
<dbReference type="PANTHER" id="PTHR12716:SF8">
    <property type="entry name" value="TRANSCRIPTION INITIATION FACTOR IIE SUBUNIT BETA"/>
    <property type="match status" value="1"/>
</dbReference>
<dbReference type="PIRSF" id="PIRSF016398">
    <property type="entry name" value="TFIIE-beta"/>
    <property type="match status" value="1"/>
</dbReference>
<reference evidence="10" key="2">
    <citation type="submission" date="2010-07" db="EMBL/GenBank/DDBJ databases">
        <authorList>
            <consortium name="The Broad Institute Genome Sequencing Platform"/>
            <consortium name="Broad Institute Genome Sequencing Center for Infectious Disease"/>
            <person name="Ma L.-J."/>
            <person name="Dead R."/>
            <person name="Young S."/>
            <person name="Zeng Q."/>
            <person name="Koehrsen M."/>
            <person name="Alvarado L."/>
            <person name="Berlin A."/>
            <person name="Chapman S.B."/>
            <person name="Chen Z."/>
            <person name="Freedman E."/>
            <person name="Gellesch M."/>
            <person name="Goldberg J."/>
            <person name="Griggs A."/>
            <person name="Gujja S."/>
            <person name="Heilman E.R."/>
            <person name="Heiman D."/>
            <person name="Hepburn T."/>
            <person name="Howarth C."/>
            <person name="Jen D."/>
            <person name="Larson L."/>
            <person name="Mehta T."/>
            <person name="Neiman D."/>
            <person name="Pearson M."/>
            <person name="Roberts A."/>
            <person name="Saif S."/>
            <person name="Shea T."/>
            <person name="Shenoy N."/>
            <person name="Sisk P."/>
            <person name="Stolte C."/>
            <person name="Sykes S."/>
            <person name="Walk T."/>
            <person name="White J."/>
            <person name="Yandava C."/>
            <person name="Haas B."/>
            <person name="Nusbaum C."/>
            <person name="Birren B."/>
        </authorList>
    </citation>
    <scope>NUCLEOTIDE SEQUENCE</scope>
    <source>
        <strain evidence="10">R3-111a-1</strain>
    </source>
</reference>
<feature type="compositionally biased region" description="Low complexity" evidence="8">
    <location>
        <begin position="20"/>
        <end position="29"/>
    </location>
</feature>
<dbReference type="Pfam" id="PF22254">
    <property type="entry name" value="TFA2_E-tether"/>
    <property type="match status" value="1"/>
</dbReference>
<dbReference type="GO" id="GO:0001097">
    <property type="term" value="F:TFIIH-class transcription factor complex binding"/>
    <property type="evidence" value="ECO:0007669"/>
    <property type="project" value="TreeGrafter"/>
</dbReference>
<dbReference type="PANTHER" id="PTHR12716">
    <property type="entry name" value="TRANSCRIPTION INITIATION FACTOR IIE, BETA SUBUNIT"/>
    <property type="match status" value="1"/>
</dbReference>
<name>J3NHY2_GAET3</name>
<evidence type="ECO:0000313" key="12">
    <source>
        <dbReference type="Proteomes" id="UP000006039"/>
    </source>
</evidence>
<feature type="region of interest" description="Disordered" evidence="8">
    <location>
        <begin position="245"/>
        <end position="293"/>
    </location>
</feature>
<dbReference type="GO" id="GO:0003677">
    <property type="term" value="F:DNA binding"/>
    <property type="evidence" value="ECO:0007669"/>
    <property type="project" value="UniProtKB-UniRule"/>
</dbReference>
<feature type="compositionally biased region" description="Basic and acidic residues" evidence="8">
    <location>
        <begin position="251"/>
        <end position="264"/>
    </location>
</feature>
<feature type="region of interest" description="Disordered" evidence="8">
    <location>
        <begin position="1"/>
        <end position="62"/>
    </location>
</feature>
<evidence type="ECO:0000313" key="11">
    <source>
        <dbReference type="EnsemblFungi" id="EJT80875"/>
    </source>
</evidence>
<evidence type="ECO:0000256" key="4">
    <source>
        <dbReference type="ARBA" id="ARBA00023163"/>
    </source>
</evidence>
<feature type="domain" description="TFIIE beta" evidence="9">
    <location>
        <begin position="56"/>
        <end position="151"/>
    </location>
</feature>
<sequence>MSYLDRPGKGPRRPPPSPSPSVASTTSAAPGGGGGGGGTATTPTKKQKRDSAAPIFSQPANTGFGTDVGTNIIYIVEYLKKEGGAPRTLDDLLAHVGLTRVDERKMREVRDRLLTHTKVKYNPETEPPAGADPAESWRRGTYEHCPTLPGVKDEHALLAHLRSLRQAQGLAVKDIKDGWADCEKAIDRMEAEHKLLVVRAKKGGLARSVWIDDPALNHDVDDEFKILFHRVEMPAAEDMVRKLTQVGQKPTSEDPRLKIQAVEKKQKKKSARRSGAQRTNTHMAHLLEKFNQK</sequence>
<dbReference type="OrthoDB" id="5323195at2759"/>
<keyword evidence="5 7" id="KW-0539">Nucleus</keyword>
<evidence type="ECO:0000256" key="3">
    <source>
        <dbReference type="ARBA" id="ARBA00023125"/>
    </source>
</evidence>